<accession>A0A0K8RIQ9</accession>
<name>A0A0K8RIQ9_IXORI</name>
<protein>
    <submittedName>
        <fullName evidence="2">Uncharacterized protein</fullName>
    </submittedName>
</protein>
<reference evidence="2" key="1">
    <citation type="submission" date="2012-12" db="EMBL/GenBank/DDBJ databases">
        <title>Identification and characterization of a phenylalanine ammonia-lyase gene family in Isatis indigotica Fort.</title>
        <authorList>
            <person name="Liu Q."/>
            <person name="Chen J."/>
            <person name="Zhou X."/>
            <person name="Di P."/>
            <person name="Xiao Y."/>
            <person name="Xuan H."/>
            <person name="Zhang L."/>
            <person name="Chen W."/>
        </authorList>
    </citation>
    <scope>NUCLEOTIDE SEQUENCE</scope>
    <source>
        <tissue evidence="2">Salivary gland</tissue>
    </source>
</reference>
<evidence type="ECO:0000313" key="2">
    <source>
        <dbReference type="EMBL" id="JAA70733.1"/>
    </source>
</evidence>
<organism evidence="2">
    <name type="scientific">Ixodes ricinus</name>
    <name type="common">Common tick</name>
    <name type="synonym">Acarus ricinus</name>
    <dbReference type="NCBI Taxonomy" id="34613"/>
    <lineage>
        <taxon>Eukaryota</taxon>
        <taxon>Metazoa</taxon>
        <taxon>Ecdysozoa</taxon>
        <taxon>Arthropoda</taxon>
        <taxon>Chelicerata</taxon>
        <taxon>Arachnida</taxon>
        <taxon>Acari</taxon>
        <taxon>Parasitiformes</taxon>
        <taxon>Ixodida</taxon>
        <taxon>Ixodoidea</taxon>
        <taxon>Ixodidae</taxon>
        <taxon>Ixodinae</taxon>
        <taxon>Ixodes</taxon>
    </lineage>
</organism>
<evidence type="ECO:0000256" key="1">
    <source>
        <dbReference type="SAM" id="MobiDB-lite"/>
    </source>
</evidence>
<dbReference type="AlphaFoldDB" id="A0A0K8RIQ9"/>
<dbReference type="EMBL" id="GADI01003075">
    <property type="protein sequence ID" value="JAA70733.1"/>
    <property type="molecule type" value="mRNA"/>
</dbReference>
<sequence>MLLSSFWKKTAPLERVAILFQFCKDSRQYMPALHARKQKTLCSGVAVEHRTDCVLWSTMLHKGYHVQTRQTHVAPSNDVSKRFLRKIYKNTPNPYSSLTTPKGQLRHNVKTPQQSRGKALGQGSVFEAYFP</sequence>
<feature type="region of interest" description="Disordered" evidence="1">
    <location>
        <begin position="91"/>
        <end position="123"/>
    </location>
</feature>
<proteinExistence type="evidence at transcript level"/>
<feature type="compositionally biased region" description="Polar residues" evidence="1">
    <location>
        <begin position="91"/>
        <end position="102"/>
    </location>
</feature>